<dbReference type="GO" id="GO:0019867">
    <property type="term" value="C:outer membrane"/>
    <property type="evidence" value="ECO:0007669"/>
    <property type="project" value="InterPro"/>
</dbReference>
<dbReference type="OrthoDB" id="7629596at2"/>
<accession>A0A1X7A804</accession>
<dbReference type="InterPro" id="IPR007485">
    <property type="entry name" value="LPS_assembly_LptE"/>
</dbReference>
<gene>
    <name evidence="1" type="ORF">ROA7450_04039</name>
</gene>
<evidence type="ECO:0000313" key="2">
    <source>
        <dbReference type="Proteomes" id="UP000193061"/>
    </source>
</evidence>
<protein>
    <recommendedName>
        <fullName evidence="3">LPS-assembly lipoprotein</fullName>
    </recommendedName>
</protein>
<dbReference type="Proteomes" id="UP000193061">
    <property type="component" value="Unassembled WGS sequence"/>
</dbReference>
<dbReference type="EMBL" id="FWFX01000020">
    <property type="protein sequence ID" value="SLN72530.1"/>
    <property type="molecule type" value="Genomic_DNA"/>
</dbReference>
<dbReference type="PROSITE" id="PS51318">
    <property type="entry name" value="TAT"/>
    <property type="match status" value="1"/>
</dbReference>
<dbReference type="RefSeq" id="WP_085807691.1">
    <property type="nucleotide sequence ID" value="NZ_FWFX01000020.1"/>
</dbReference>
<dbReference type="Pfam" id="PF04390">
    <property type="entry name" value="LptE"/>
    <property type="match status" value="1"/>
</dbReference>
<organism evidence="1 2">
    <name type="scientific">Roseovarius albus</name>
    <dbReference type="NCBI Taxonomy" id="1247867"/>
    <lineage>
        <taxon>Bacteria</taxon>
        <taxon>Pseudomonadati</taxon>
        <taxon>Pseudomonadota</taxon>
        <taxon>Alphaproteobacteria</taxon>
        <taxon>Rhodobacterales</taxon>
        <taxon>Roseobacteraceae</taxon>
        <taxon>Roseovarius</taxon>
    </lineage>
</organism>
<dbReference type="AlphaFoldDB" id="A0A1X7A804"/>
<reference evidence="1 2" key="1">
    <citation type="submission" date="2017-03" db="EMBL/GenBank/DDBJ databases">
        <authorList>
            <person name="Afonso C.L."/>
            <person name="Miller P.J."/>
            <person name="Scott M.A."/>
            <person name="Spackman E."/>
            <person name="Goraichik I."/>
            <person name="Dimitrov K.M."/>
            <person name="Suarez D.L."/>
            <person name="Swayne D.E."/>
        </authorList>
    </citation>
    <scope>NUCLEOTIDE SEQUENCE [LARGE SCALE GENOMIC DNA]</scope>
    <source>
        <strain evidence="1 2">CECT 7450</strain>
    </source>
</reference>
<dbReference type="Gene3D" id="3.30.160.150">
    <property type="entry name" value="Lipoprotein like domain"/>
    <property type="match status" value="1"/>
</dbReference>
<evidence type="ECO:0000313" key="1">
    <source>
        <dbReference type="EMBL" id="SLN72530.1"/>
    </source>
</evidence>
<dbReference type="InterPro" id="IPR006311">
    <property type="entry name" value="TAT_signal"/>
</dbReference>
<keyword evidence="2" id="KW-1185">Reference proteome</keyword>
<dbReference type="PROSITE" id="PS51257">
    <property type="entry name" value="PROKAR_LIPOPROTEIN"/>
    <property type="match status" value="1"/>
</dbReference>
<name>A0A1X7A804_9RHOB</name>
<proteinExistence type="predicted"/>
<dbReference type="GO" id="GO:0043165">
    <property type="term" value="P:Gram-negative-bacterium-type cell outer membrane assembly"/>
    <property type="evidence" value="ECO:0007669"/>
    <property type="project" value="InterPro"/>
</dbReference>
<sequence>MLLSDRRTFLLGGLGALAGCGFSPAYGPQGAATVLQDNILLDAPKTRSSYIFVREFETRMGRGEGGKYALSYSVTFYSDAVSIDKNDTTNRRNLVGTATYALRDRDTRKVLTSGKETNFTGYSTSGTTVASQAARRDAQVRLMTILADQVIRQLTAAAPNLPK</sequence>
<evidence type="ECO:0008006" key="3">
    <source>
        <dbReference type="Google" id="ProtNLM"/>
    </source>
</evidence>